<reference evidence="5" key="2">
    <citation type="submission" date="2020-05" db="UniProtKB">
        <authorList>
            <consortium name="EnsemblMetazoa"/>
        </authorList>
    </citation>
    <scope>IDENTIFICATION</scope>
    <source>
        <strain evidence="5">A-37</strain>
    </source>
</reference>
<dbReference type="CDD" id="cd18315">
    <property type="entry name" value="BTB_POZ_BAB-like"/>
    <property type="match status" value="1"/>
</dbReference>
<evidence type="ECO:0000256" key="1">
    <source>
        <dbReference type="ARBA" id="ARBA00004123"/>
    </source>
</evidence>
<dbReference type="Pfam" id="PF00651">
    <property type="entry name" value="BTB"/>
    <property type="match status" value="1"/>
</dbReference>
<comment type="subcellular location">
    <subcellularLocation>
        <location evidence="1">Nucleus</location>
    </subcellularLocation>
</comment>
<dbReference type="InterPro" id="IPR000210">
    <property type="entry name" value="BTB/POZ_dom"/>
</dbReference>
<dbReference type="VEuPathDB" id="VectorBase:ACUA022992"/>
<evidence type="ECO:0000256" key="3">
    <source>
        <dbReference type="SAM" id="MobiDB-lite"/>
    </source>
</evidence>
<evidence type="ECO:0000256" key="2">
    <source>
        <dbReference type="ARBA" id="ARBA00023242"/>
    </source>
</evidence>
<dbReference type="SMART" id="SM00225">
    <property type="entry name" value="BTB"/>
    <property type="match status" value="1"/>
</dbReference>
<dbReference type="GO" id="GO:0006357">
    <property type="term" value="P:regulation of transcription by RNA polymerase II"/>
    <property type="evidence" value="ECO:0007669"/>
    <property type="project" value="TreeGrafter"/>
</dbReference>
<dbReference type="EMBL" id="AXCM01000616">
    <property type="status" value="NOT_ANNOTATED_CDS"/>
    <property type="molecule type" value="Genomic_DNA"/>
</dbReference>
<reference evidence="6" key="1">
    <citation type="submission" date="2013-09" db="EMBL/GenBank/DDBJ databases">
        <title>The Genome Sequence of Anopheles culicifacies species A.</title>
        <authorList>
            <consortium name="The Broad Institute Genomics Platform"/>
            <person name="Neafsey D.E."/>
            <person name="Besansky N."/>
            <person name="Howell P."/>
            <person name="Walton C."/>
            <person name="Young S.K."/>
            <person name="Zeng Q."/>
            <person name="Gargeya S."/>
            <person name="Fitzgerald M."/>
            <person name="Haas B."/>
            <person name="Abouelleil A."/>
            <person name="Allen A.W."/>
            <person name="Alvarado L."/>
            <person name="Arachchi H.M."/>
            <person name="Berlin A.M."/>
            <person name="Chapman S.B."/>
            <person name="Gainer-Dewar J."/>
            <person name="Goldberg J."/>
            <person name="Griggs A."/>
            <person name="Gujja S."/>
            <person name="Hansen M."/>
            <person name="Howarth C."/>
            <person name="Imamovic A."/>
            <person name="Ireland A."/>
            <person name="Larimer J."/>
            <person name="McCowan C."/>
            <person name="Murphy C."/>
            <person name="Pearson M."/>
            <person name="Poon T.W."/>
            <person name="Priest M."/>
            <person name="Roberts A."/>
            <person name="Saif S."/>
            <person name="Shea T."/>
            <person name="Sisk P."/>
            <person name="Sykes S."/>
            <person name="Wortman J."/>
            <person name="Nusbaum C."/>
            <person name="Birren B."/>
        </authorList>
    </citation>
    <scope>NUCLEOTIDE SEQUENCE [LARGE SCALE GENOMIC DNA]</scope>
    <source>
        <strain evidence="6">A-37</strain>
    </source>
</reference>
<dbReference type="Gene3D" id="3.30.710.10">
    <property type="entry name" value="Potassium Channel Kv1.1, Chain A"/>
    <property type="match status" value="1"/>
</dbReference>
<evidence type="ECO:0000313" key="6">
    <source>
        <dbReference type="Proteomes" id="UP000075883"/>
    </source>
</evidence>
<dbReference type="GO" id="GO:0005634">
    <property type="term" value="C:nucleus"/>
    <property type="evidence" value="ECO:0007669"/>
    <property type="project" value="UniProtKB-SubCell"/>
</dbReference>
<dbReference type="InterPro" id="IPR011333">
    <property type="entry name" value="SKP1/BTB/POZ_sf"/>
</dbReference>
<dbReference type="InterPro" id="IPR051095">
    <property type="entry name" value="Dros_DevTransReg"/>
</dbReference>
<keyword evidence="2" id="KW-0539">Nucleus</keyword>
<sequence length="331" mass="37460">MQPVLWWVWKADVLNPTRKSLTMGSTYNHYSVRWNSHHSHLTTMLTTLMRTETLCDITLVCDDGTVKAHQNILSACSPFFSRLFEANQQPHPLIYMRDMKVQEMRTLLDFMYEGEVIVDKHNMPSFFKAAMDLQLQVLEHIETAAAEQDLQCERDTLTASTSTNSESKIFRSNNCSQLELLHDNDQPKKQPSPAGPDTTVQQIFDNTDNDLPTEINCTPDCGRLTTEDRSANTVKNKKKRKLTTTCTNSAESAFAPLNERQAVHDVKPSPHTNSDENTNPNNELQVQNLLPLLALCSNLLKKPGIISDIQHPQHGSNLAAIQTLRNRTTVY</sequence>
<feature type="region of interest" description="Disordered" evidence="3">
    <location>
        <begin position="250"/>
        <end position="282"/>
    </location>
</feature>
<dbReference type="SUPFAM" id="SSF54695">
    <property type="entry name" value="POZ domain"/>
    <property type="match status" value="1"/>
</dbReference>
<dbReference type="PROSITE" id="PS50097">
    <property type="entry name" value="BTB"/>
    <property type="match status" value="1"/>
</dbReference>
<feature type="compositionally biased region" description="Polar residues" evidence="3">
    <location>
        <begin position="198"/>
        <end position="210"/>
    </location>
</feature>
<protein>
    <recommendedName>
        <fullName evidence="4">BTB domain-containing protein</fullName>
    </recommendedName>
</protein>
<organism evidence="5 6">
    <name type="scientific">Anopheles culicifacies</name>
    <dbReference type="NCBI Taxonomy" id="139723"/>
    <lineage>
        <taxon>Eukaryota</taxon>
        <taxon>Metazoa</taxon>
        <taxon>Ecdysozoa</taxon>
        <taxon>Arthropoda</taxon>
        <taxon>Hexapoda</taxon>
        <taxon>Insecta</taxon>
        <taxon>Pterygota</taxon>
        <taxon>Neoptera</taxon>
        <taxon>Endopterygota</taxon>
        <taxon>Diptera</taxon>
        <taxon>Nematocera</taxon>
        <taxon>Culicoidea</taxon>
        <taxon>Culicidae</taxon>
        <taxon>Anophelinae</taxon>
        <taxon>Anopheles</taxon>
        <taxon>culicifacies species complex</taxon>
    </lineage>
</organism>
<dbReference type="PANTHER" id="PTHR23110">
    <property type="entry name" value="BTB DOMAIN TRANSCRIPTION FACTOR"/>
    <property type="match status" value="1"/>
</dbReference>
<dbReference type="EnsemblMetazoa" id="ACUA022992-RA">
    <property type="protein sequence ID" value="ACUA022992-PA"/>
    <property type="gene ID" value="ACUA022992"/>
</dbReference>
<feature type="region of interest" description="Disordered" evidence="3">
    <location>
        <begin position="183"/>
        <end position="212"/>
    </location>
</feature>
<keyword evidence="6" id="KW-1185">Reference proteome</keyword>
<feature type="domain" description="BTB" evidence="4">
    <location>
        <begin position="55"/>
        <end position="120"/>
    </location>
</feature>
<dbReference type="Proteomes" id="UP000075883">
    <property type="component" value="Unassembled WGS sequence"/>
</dbReference>
<evidence type="ECO:0000259" key="4">
    <source>
        <dbReference type="PROSITE" id="PS50097"/>
    </source>
</evidence>
<proteinExistence type="predicted"/>
<accession>A0A182MP65</accession>
<dbReference type="STRING" id="139723.A0A182MP65"/>
<evidence type="ECO:0000313" key="5">
    <source>
        <dbReference type="EnsemblMetazoa" id="ACUA022992-PA"/>
    </source>
</evidence>
<dbReference type="AlphaFoldDB" id="A0A182MP65"/>
<dbReference type="PANTHER" id="PTHR23110:SF107">
    <property type="entry name" value="SEX DETERMINATION PROTEIN FRUITLESS"/>
    <property type="match status" value="1"/>
</dbReference>
<name>A0A182MP65_9DIPT</name>